<evidence type="ECO:0000313" key="1">
    <source>
        <dbReference type="EMBL" id="GAG62678.1"/>
    </source>
</evidence>
<comment type="caution">
    <text evidence="1">The sequence shown here is derived from an EMBL/GenBank/DDBJ whole genome shotgun (WGS) entry which is preliminary data.</text>
</comment>
<name>X0ZQG4_9ZZZZ</name>
<protein>
    <submittedName>
        <fullName evidence="1">Uncharacterized protein</fullName>
    </submittedName>
</protein>
<accession>X0ZQG4</accession>
<proteinExistence type="predicted"/>
<sequence>MQERRKNINTTRIRQSKPPDILFEDRVWMIFYNLGFWNMNESRKCKLKFNSYTKQIDILARDNDNIFIVDCLSSQKEGAINAKSKLEEFVGKQEDIKKAIYSEWGYHCGRINIVVVISSMDKREQDEEYVRSKREEEKKNILLWSNRDIRYIENLIQQIGPSAKYQLYSIIFAGKKKKGLKKDYLALRSKIGNRTFYSFLISAKELLKYAYIHHRKLTSIVEVSKAYQRMLKSKRLKQISNFIDVKEGYFPNSIIVNFTKPIKLERLYLL</sequence>
<gene>
    <name evidence="1" type="ORF">S01H4_20246</name>
</gene>
<dbReference type="EMBL" id="BART01009087">
    <property type="protein sequence ID" value="GAG62678.1"/>
    <property type="molecule type" value="Genomic_DNA"/>
</dbReference>
<organism evidence="1">
    <name type="scientific">marine sediment metagenome</name>
    <dbReference type="NCBI Taxonomy" id="412755"/>
    <lineage>
        <taxon>unclassified sequences</taxon>
        <taxon>metagenomes</taxon>
        <taxon>ecological metagenomes</taxon>
    </lineage>
</organism>
<reference evidence="1" key="1">
    <citation type="journal article" date="2014" name="Front. Microbiol.">
        <title>High frequency of phylogenetically diverse reductive dehalogenase-homologous genes in deep subseafloor sedimentary metagenomes.</title>
        <authorList>
            <person name="Kawai M."/>
            <person name="Futagami T."/>
            <person name="Toyoda A."/>
            <person name="Takaki Y."/>
            <person name="Nishi S."/>
            <person name="Hori S."/>
            <person name="Arai W."/>
            <person name="Tsubouchi T."/>
            <person name="Morono Y."/>
            <person name="Uchiyama I."/>
            <person name="Ito T."/>
            <person name="Fujiyama A."/>
            <person name="Inagaki F."/>
            <person name="Takami H."/>
        </authorList>
    </citation>
    <scope>NUCLEOTIDE SEQUENCE</scope>
    <source>
        <strain evidence="1">Expedition CK06-06</strain>
    </source>
</reference>
<dbReference type="AlphaFoldDB" id="X0ZQG4"/>